<dbReference type="Proteomes" id="UP001281410">
    <property type="component" value="Unassembled WGS sequence"/>
</dbReference>
<dbReference type="EMBL" id="JANJYJ010000001">
    <property type="protein sequence ID" value="KAK3230442.1"/>
    <property type="molecule type" value="Genomic_DNA"/>
</dbReference>
<accession>A0AAE0B6X6</accession>
<keyword evidence="2" id="KW-1185">Reference proteome</keyword>
<gene>
    <name evidence="1" type="ORF">Dsin_002323</name>
</gene>
<dbReference type="InterPro" id="IPR036691">
    <property type="entry name" value="Endo/exonu/phosph_ase_sf"/>
</dbReference>
<protein>
    <recommendedName>
        <fullName evidence="3">Exo_endo_phos domain-containing protein</fullName>
    </recommendedName>
</protein>
<evidence type="ECO:0000313" key="1">
    <source>
        <dbReference type="EMBL" id="KAK3230442.1"/>
    </source>
</evidence>
<organism evidence="1 2">
    <name type="scientific">Dipteronia sinensis</name>
    <dbReference type="NCBI Taxonomy" id="43782"/>
    <lineage>
        <taxon>Eukaryota</taxon>
        <taxon>Viridiplantae</taxon>
        <taxon>Streptophyta</taxon>
        <taxon>Embryophyta</taxon>
        <taxon>Tracheophyta</taxon>
        <taxon>Spermatophyta</taxon>
        <taxon>Magnoliopsida</taxon>
        <taxon>eudicotyledons</taxon>
        <taxon>Gunneridae</taxon>
        <taxon>Pentapetalae</taxon>
        <taxon>rosids</taxon>
        <taxon>malvids</taxon>
        <taxon>Sapindales</taxon>
        <taxon>Sapindaceae</taxon>
        <taxon>Hippocastanoideae</taxon>
        <taxon>Acereae</taxon>
        <taxon>Dipteronia</taxon>
    </lineage>
</organism>
<reference evidence="1" key="1">
    <citation type="journal article" date="2023" name="Plant J.">
        <title>Genome sequences and population genomics provide insights into the demographic history, inbreeding, and mutation load of two 'living fossil' tree species of Dipteronia.</title>
        <authorList>
            <person name="Feng Y."/>
            <person name="Comes H.P."/>
            <person name="Chen J."/>
            <person name="Zhu S."/>
            <person name="Lu R."/>
            <person name="Zhang X."/>
            <person name="Li P."/>
            <person name="Qiu J."/>
            <person name="Olsen K.M."/>
            <person name="Qiu Y."/>
        </authorList>
    </citation>
    <scope>NUCLEOTIDE SEQUENCE</scope>
    <source>
        <strain evidence="1">NBL</strain>
    </source>
</reference>
<comment type="caution">
    <text evidence="1">The sequence shown here is derived from an EMBL/GenBank/DDBJ whole genome shotgun (WGS) entry which is preliminary data.</text>
</comment>
<dbReference type="SUPFAM" id="SSF56219">
    <property type="entry name" value="DNase I-like"/>
    <property type="match status" value="1"/>
</dbReference>
<dbReference type="AlphaFoldDB" id="A0AAE0B6X6"/>
<evidence type="ECO:0008006" key="3">
    <source>
        <dbReference type="Google" id="ProtNLM"/>
    </source>
</evidence>
<name>A0AAE0B6X6_9ROSI</name>
<proteinExistence type="predicted"/>
<dbReference type="Gene3D" id="3.60.10.10">
    <property type="entry name" value="Endonuclease/exonuclease/phosphatase"/>
    <property type="match status" value="1"/>
</dbReference>
<evidence type="ECO:0000313" key="2">
    <source>
        <dbReference type="Proteomes" id="UP001281410"/>
    </source>
</evidence>
<sequence length="153" mass="17617">MDRDELRRNGGSELDDARKSKFSVDGVSTSTQISVDRKEWGFVFLWTNEVSIDLLSNSNFHIDVKVVSHATKVWRFTGFYGNPTPDQRHHGWNLLRRLAGLSRLPWLCVGDFNEIISDEEKKGGLPRVKRLMEDFRCALDSRELEDMGFQGQV</sequence>